<feature type="compositionally biased region" description="Polar residues" evidence="1">
    <location>
        <begin position="410"/>
        <end position="436"/>
    </location>
</feature>
<dbReference type="SUPFAM" id="SSF111331">
    <property type="entry name" value="NAD kinase/diacylglycerol kinase-like"/>
    <property type="match status" value="1"/>
</dbReference>
<organism evidence="3 4">
    <name type="scientific">Bifiguratus adelaidae</name>
    <dbReference type="NCBI Taxonomy" id="1938954"/>
    <lineage>
        <taxon>Eukaryota</taxon>
        <taxon>Fungi</taxon>
        <taxon>Fungi incertae sedis</taxon>
        <taxon>Mucoromycota</taxon>
        <taxon>Mucoromycotina</taxon>
        <taxon>Endogonomycetes</taxon>
        <taxon>Endogonales</taxon>
        <taxon>Endogonales incertae sedis</taxon>
        <taxon>Bifiguratus</taxon>
    </lineage>
</organism>
<comment type="caution">
    <text evidence="3">The sequence shown here is derived from an EMBL/GenBank/DDBJ whole genome shotgun (WGS) entry which is preliminary data.</text>
</comment>
<dbReference type="GO" id="GO:0004143">
    <property type="term" value="F:ATP-dependent diacylglycerol kinase activity"/>
    <property type="evidence" value="ECO:0007669"/>
    <property type="project" value="InterPro"/>
</dbReference>
<feature type="compositionally biased region" description="Basic and acidic residues" evidence="1">
    <location>
        <begin position="396"/>
        <end position="409"/>
    </location>
</feature>
<dbReference type="GO" id="GO:0016020">
    <property type="term" value="C:membrane"/>
    <property type="evidence" value="ECO:0007669"/>
    <property type="project" value="TreeGrafter"/>
</dbReference>
<dbReference type="Gene3D" id="3.40.50.10330">
    <property type="entry name" value="Probable inorganic polyphosphate/atp-NAD kinase, domain 1"/>
    <property type="match status" value="1"/>
</dbReference>
<protein>
    <recommendedName>
        <fullName evidence="2">DAGKc domain-containing protein</fullName>
    </recommendedName>
</protein>
<dbReference type="GO" id="GO:0007165">
    <property type="term" value="P:signal transduction"/>
    <property type="evidence" value="ECO:0007669"/>
    <property type="project" value="InterPro"/>
</dbReference>
<dbReference type="Proteomes" id="UP000242875">
    <property type="component" value="Unassembled WGS sequence"/>
</dbReference>
<dbReference type="SMART" id="SM00046">
    <property type="entry name" value="DAGKc"/>
    <property type="match status" value="1"/>
</dbReference>
<feature type="compositionally biased region" description="Polar residues" evidence="1">
    <location>
        <begin position="371"/>
        <end position="386"/>
    </location>
</feature>
<dbReference type="EMBL" id="MVBO01000007">
    <property type="protein sequence ID" value="OZJ06089.1"/>
    <property type="molecule type" value="Genomic_DNA"/>
</dbReference>
<evidence type="ECO:0000256" key="1">
    <source>
        <dbReference type="SAM" id="MobiDB-lite"/>
    </source>
</evidence>
<feature type="domain" description="DAGKc" evidence="2">
    <location>
        <begin position="13"/>
        <end position="188"/>
    </location>
</feature>
<feature type="compositionally biased region" description="Basic and acidic residues" evidence="1">
    <location>
        <begin position="550"/>
        <end position="566"/>
    </location>
</feature>
<dbReference type="AlphaFoldDB" id="A0A261Y663"/>
<reference evidence="3 4" key="1">
    <citation type="journal article" date="2017" name="Mycologia">
        <title>Bifiguratus adelaidae, gen. et sp. nov., a new member of Mucoromycotina in endophytic and soil-dwelling habitats.</title>
        <authorList>
            <person name="Torres-Cruz T.J."/>
            <person name="Billingsley Tobias T.L."/>
            <person name="Almatruk M."/>
            <person name="Hesse C."/>
            <person name="Kuske C.R."/>
            <person name="Desiro A."/>
            <person name="Benucci G.M."/>
            <person name="Bonito G."/>
            <person name="Stajich J.E."/>
            <person name="Dunlap C."/>
            <person name="Arnold A.E."/>
            <person name="Porras-Alfaro A."/>
        </authorList>
    </citation>
    <scope>NUCLEOTIDE SEQUENCE [LARGE SCALE GENOMIC DNA]</scope>
    <source>
        <strain evidence="3 4">AZ0501</strain>
    </source>
</reference>
<keyword evidence="4" id="KW-1185">Reference proteome</keyword>
<sequence>MVNVSEGPPLPSKENLELVLFVNPLAGNKQGEAVLKVRASAIEFKGVPRVRVHVYSLIDDADRQAGYDKVKELIEALRAEVNRLDVGIEEKAEEKEAERLLVCAAGGDGTLTSIVDQLDQQGLDISKINFALVPFGTGNDLARYLGTWELDKKYTKDILQDGYLRELLFNQIRGVPKRHDLWTVTLKVYDFDEKDGGSVCKVLGPKSAQNLGDPKQNVTLRMANNGAIGAQAYVGGDAEKHRKSSRVFNIAMYVMEAAKWGAFKTIPNVGVLLERIEILASQELAIEGVTDDQALEEVMATQGRSDSQASKDAALSFSLSASAIELVWQNIPAIWGRTLFLWDKAEHGRAKTSLNDGKEDHTKRSILSPLSALTQNPLTTSPTNSPHPEVSPAPKTNHDSSLHHPHDPPRQSSRLSRNTQTTPDLPTHPDTWTNQSASDGKIEMFAVENRLSYLKKELAVDRTQLARIGQFGGGFRLIFKPPKNHQPSSSSFTGHRQRAHAERESIRLMVDGEFFVMRKPKVIEVRLWKQIWVMQSSHGRVPTGDQLDGADTRRSPRPLPDHPEPR</sequence>
<evidence type="ECO:0000259" key="2">
    <source>
        <dbReference type="PROSITE" id="PS50146"/>
    </source>
</evidence>
<dbReference type="Pfam" id="PF00781">
    <property type="entry name" value="DAGK_cat"/>
    <property type="match status" value="1"/>
</dbReference>
<evidence type="ECO:0000313" key="4">
    <source>
        <dbReference type="Proteomes" id="UP000242875"/>
    </source>
</evidence>
<proteinExistence type="predicted"/>
<accession>A0A261Y663</accession>
<evidence type="ECO:0000313" key="3">
    <source>
        <dbReference type="EMBL" id="OZJ06089.1"/>
    </source>
</evidence>
<dbReference type="PROSITE" id="PS50146">
    <property type="entry name" value="DAGK"/>
    <property type="match status" value="1"/>
</dbReference>
<feature type="region of interest" description="Disordered" evidence="1">
    <location>
        <begin position="350"/>
        <end position="436"/>
    </location>
</feature>
<dbReference type="InterPro" id="IPR001206">
    <property type="entry name" value="Diacylglycerol_kinase_cat_dom"/>
</dbReference>
<dbReference type="PANTHER" id="PTHR11255:SF121">
    <property type="entry name" value="DIACYLGLYCEROL KINASE (ATP)"/>
    <property type="match status" value="1"/>
</dbReference>
<dbReference type="InterPro" id="IPR017438">
    <property type="entry name" value="ATP-NAD_kinase_N"/>
</dbReference>
<feature type="region of interest" description="Disordered" evidence="1">
    <location>
        <begin position="479"/>
        <end position="499"/>
    </location>
</feature>
<gene>
    <name evidence="3" type="ORF">BZG36_01134</name>
</gene>
<dbReference type="OrthoDB" id="242257at2759"/>
<feature type="compositionally biased region" description="Polar residues" evidence="1">
    <location>
        <begin position="485"/>
        <end position="494"/>
    </location>
</feature>
<feature type="region of interest" description="Disordered" evidence="1">
    <location>
        <begin position="539"/>
        <end position="566"/>
    </location>
</feature>
<dbReference type="InterPro" id="IPR016064">
    <property type="entry name" value="NAD/diacylglycerol_kinase_sf"/>
</dbReference>
<dbReference type="InterPro" id="IPR037607">
    <property type="entry name" value="DGK"/>
</dbReference>
<name>A0A261Y663_9FUNG</name>
<dbReference type="PANTHER" id="PTHR11255">
    <property type="entry name" value="DIACYLGLYCEROL KINASE"/>
    <property type="match status" value="1"/>
</dbReference>